<gene>
    <name evidence="2" type="ORF">FHK87_22230</name>
</gene>
<proteinExistence type="predicted"/>
<sequence length="505" mass="58071">MSSRTVVSIIDSSKKYQYIDNGEPMRGGMKDVYFSPDKSYVVAIYRDKQDHNSIERLRNICTKYYNSFFNREGGDFYKELYAWPTDVISVDGKTGIIVPCYSKNFFFTKGYSTNDLLKGKEKEGKWFASAKFRTSSARLKLDKSELGNWLSYFQVCVNISRGVKRMHAAGLAHSDLSYKNVLIDPVSKSAAIIDIDGLVVPGLYPPDVIGTADFIAPEVVATKHLDAKDPNRNLPNRLTDLHALAVLIYMYLLYRHPLRGGNYFGAIESDEEEDLLMGKKALFIEHPTDDSNRNFKREYGDSVQKFYPWTDLQSTPYTITGPYLKELFDQAFVKGLQNPRERPLAEMWEQALIKTNDLKLQCSNSSCEQQWFIYTNTKVTKCPFCNTRYNHSIPVLDFFYQFKPGVWKPENQRLVICNNTTLHKWHVNRNIIRNEKLTAADKKRLGYFVFHNNSWLLINEGLKGLKDVTNDVEVPRGESLELIDGNKILLSDDESERVMTITITN</sequence>
<reference evidence="2 3" key="1">
    <citation type="submission" date="2019-06" db="EMBL/GenBank/DDBJ databases">
        <authorList>
            <person name="Meng X."/>
        </authorList>
    </citation>
    <scope>NUCLEOTIDE SEQUENCE [LARGE SCALE GENOMIC DNA]</scope>
    <source>
        <strain evidence="2 3">M625</strain>
    </source>
</reference>
<evidence type="ECO:0000313" key="2">
    <source>
        <dbReference type="EMBL" id="TPN82146.1"/>
    </source>
</evidence>
<dbReference type="InterPro" id="IPR011009">
    <property type="entry name" value="Kinase-like_dom_sf"/>
</dbReference>
<dbReference type="EMBL" id="VFWZ01000009">
    <property type="protein sequence ID" value="TPN82146.1"/>
    <property type="molecule type" value="Genomic_DNA"/>
</dbReference>
<dbReference type="PROSITE" id="PS50011">
    <property type="entry name" value="PROTEIN_KINASE_DOM"/>
    <property type="match status" value="1"/>
</dbReference>
<keyword evidence="3" id="KW-1185">Reference proteome</keyword>
<feature type="domain" description="Protein kinase" evidence="1">
    <location>
        <begin position="18"/>
        <end position="353"/>
    </location>
</feature>
<dbReference type="Proteomes" id="UP000315540">
    <property type="component" value="Unassembled WGS sequence"/>
</dbReference>
<dbReference type="RefSeq" id="WP_140596927.1">
    <property type="nucleotide sequence ID" value="NZ_VFWZ01000009.1"/>
</dbReference>
<protein>
    <submittedName>
        <fullName evidence="2">Kinase</fullName>
    </submittedName>
</protein>
<dbReference type="SUPFAM" id="SSF56112">
    <property type="entry name" value="Protein kinase-like (PK-like)"/>
    <property type="match status" value="1"/>
</dbReference>
<dbReference type="InterPro" id="IPR000719">
    <property type="entry name" value="Prot_kinase_dom"/>
</dbReference>
<keyword evidence="2" id="KW-0808">Transferase</keyword>
<evidence type="ECO:0000259" key="1">
    <source>
        <dbReference type="PROSITE" id="PS50011"/>
    </source>
</evidence>
<dbReference type="OrthoDB" id="1022767at2"/>
<dbReference type="Gene3D" id="1.10.510.10">
    <property type="entry name" value="Transferase(Phosphotransferase) domain 1"/>
    <property type="match status" value="1"/>
</dbReference>
<comment type="caution">
    <text evidence="2">The sequence shown here is derived from an EMBL/GenBank/DDBJ whole genome shotgun (WGS) entry which is preliminary data.</text>
</comment>
<dbReference type="GO" id="GO:0005524">
    <property type="term" value="F:ATP binding"/>
    <property type="evidence" value="ECO:0007669"/>
    <property type="project" value="InterPro"/>
</dbReference>
<name>A0A504IUY5_9FLAO</name>
<dbReference type="AlphaFoldDB" id="A0A504IUY5"/>
<accession>A0A504IUY5</accession>
<evidence type="ECO:0000313" key="3">
    <source>
        <dbReference type="Proteomes" id="UP000315540"/>
    </source>
</evidence>
<keyword evidence="2" id="KW-0418">Kinase</keyword>
<organism evidence="2 3">
    <name type="scientific">Aquimarina algicola</name>
    <dbReference type="NCBI Taxonomy" id="2589995"/>
    <lineage>
        <taxon>Bacteria</taxon>
        <taxon>Pseudomonadati</taxon>
        <taxon>Bacteroidota</taxon>
        <taxon>Flavobacteriia</taxon>
        <taxon>Flavobacteriales</taxon>
        <taxon>Flavobacteriaceae</taxon>
        <taxon>Aquimarina</taxon>
    </lineage>
</organism>
<dbReference type="GO" id="GO:0004672">
    <property type="term" value="F:protein kinase activity"/>
    <property type="evidence" value="ECO:0007669"/>
    <property type="project" value="InterPro"/>
</dbReference>
<dbReference type="Pfam" id="PF00069">
    <property type="entry name" value="Pkinase"/>
    <property type="match status" value="1"/>
</dbReference>